<feature type="compositionally biased region" description="Polar residues" evidence="2">
    <location>
        <begin position="84"/>
        <end position="95"/>
    </location>
</feature>
<dbReference type="Pfam" id="PF00498">
    <property type="entry name" value="FHA"/>
    <property type="match status" value="1"/>
</dbReference>
<dbReference type="InterPro" id="IPR008984">
    <property type="entry name" value="SMAD_FHA_dom_sf"/>
</dbReference>
<keyword evidence="5" id="KW-1185">Reference proteome</keyword>
<dbReference type="InterPro" id="IPR000253">
    <property type="entry name" value="FHA_dom"/>
</dbReference>
<feature type="domain" description="FHA" evidence="3">
    <location>
        <begin position="160"/>
        <end position="219"/>
    </location>
</feature>
<accession>A0ABP8DQ71</accession>
<evidence type="ECO:0000313" key="4">
    <source>
        <dbReference type="EMBL" id="GAA4261203.1"/>
    </source>
</evidence>
<feature type="region of interest" description="Disordered" evidence="2">
    <location>
        <begin position="72"/>
        <end position="112"/>
    </location>
</feature>
<feature type="compositionally biased region" description="Low complexity" evidence="2">
    <location>
        <begin position="96"/>
        <end position="106"/>
    </location>
</feature>
<dbReference type="InterPro" id="IPR050923">
    <property type="entry name" value="Cell_Proc_Reg/RNA_Proc"/>
</dbReference>
<dbReference type="PANTHER" id="PTHR23308">
    <property type="entry name" value="NUCLEAR INHIBITOR OF PROTEIN PHOSPHATASE-1"/>
    <property type="match status" value="1"/>
</dbReference>
<dbReference type="Proteomes" id="UP001500620">
    <property type="component" value="Unassembled WGS sequence"/>
</dbReference>
<dbReference type="SUPFAM" id="SSF49879">
    <property type="entry name" value="SMAD/FHA domain"/>
    <property type="match status" value="1"/>
</dbReference>
<evidence type="ECO:0000259" key="3">
    <source>
        <dbReference type="PROSITE" id="PS50006"/>
    </source>
</evidence>
<evidence type="ECO:0000313" key="5">
    <source>
        <dbReference type="Proteomes" id="UP001500620"/>
    </source>
</evidence>
<evidence type="ECO:0000256" key="2">
    <source>
        <dbReference type="SAM" id="MobiDB-lite"/>
    </source>
</evidence>
<dbReference type="PROSITE" id="PS50006">
    <property type="entry name" value="FHA_DOMAIN"/>
    <property type="match status" value="1"/>
</dbReference>
<protein>
    <recommendedName>
        <fullName evidence="3">FHA domain-containing protein</fullName>
    </recommendedName>
</protein>
<evidence type="ECO:0000256" key="1">
    <source>
        <dbReference type="ARBA" id="ARBA00022553"/>
    </source>
</evidence>
<dbReference type="CDD" id="cd00060">
    <property type="entry name" value="FHA"/>
    <property type="match status" value="1"/>
</dbReference>
<dbReference type="EMBL" id="BAABAT010000044">
    <property type="protein sequence ID" value="GAA4261203.1"/>
    <property type="molecule type" value="Genomic_DNA"/>
</dbReference>
<dbReference type="Gene3D" id="2.60.200.20">
    <property type="match status" value="1"/>
</dbReference>
<dbReference type="RefSeq" id="WP_345138110.1">
    <property type="nucleotide sequence ID" value="NZ_BAABAT010000044.1"/>
</dbReference>
<name>A0ABP8DQ71_9ACTN</name>
<organism evidence="4 5">
    <name type="scientific">Dactylosporangium darangshiense</name>
    <dbReference type="NCBI Taxonomy" id="579108"/>
    <lineage>
        <taxon>Bacteria</taxon>
        <taxon>Bacillati</taxon>
        <taxon>Actinomycetota</taxon>
        <taxon>Actinomycetes</taxon>
        <taxon>Micromonosporales</taxon>
        <taxon>Micromonosporaceae</taxon>
        <taxon>Dactylosporangium</taxon>
    </lineage>
</organism>
<dbReference type="SMART" id="SM00240">
    <property type="entry name" value="FHA"/>
    <property type="match status" value="1"/>
</dbReference>
<reference evidence="5" key="1">
    <citation type="journal article" date="2019" name="Int. J. Syst. Evol. Microbiol.">
        <title>The Global Catalogue of Microorganisms (GCM) 10K type strain sequencing project: providing services to taxonomists for standard genome sequencing and annotation.</title>
        <authorList>
            <consortium name="The Broad Institute Genomics Platform"/>
            <consortium name="The Broad Institute Genome Sequencing Center for Infectious Disease"/>
            <person name="Wu L."/>
            <person name="Ma J."/>
        </authorList>
    </citation>
    <scope>NUCLEOTIDE SEQUENCE [LARGE SCALE GENOMIC DNA]</scope>
    <source>
        <strain evidence="5">JCM 17441</strain>
    </source>
</reference>
<sequence length="247" mass="25719">MATCPRGHSSVATDYCDECGTPINAPMLPAPIAEVTPASVGWPAPAAGGQECPDCGSPRSGRFCEVDGFDFEAQTPPAQKPAPDSTTSTPQPDGISQTAVTGTSTPTPTPSANGVLRLVVAADRAYHERMAAVDAPDAESVAFPVFCPERRFTLAEGQQLLIGRRSRSRGIEPNIDLTGPPEDVGVSHAHAVLMSTSDGAWTVVDLGSSNGTYLNDSTDPLKPNVPTPVKQGDQIHLGAWTTLTITS</sequence>
<comment type="caution">
    <text evidence="4">The sequence shown here is derived from an EMBL/GenBank/DDBJ whole genome shotgun (WGS) entry which is preliminary data.</text>
</comment>
<gene>
    <name evidence="4" type="ORF">GCM10022255_092930</name>
</gene>
<keyword evidence="1" id="KW-0597">Phosphoprotein</keyword>
<proteinExistence type="predicted"/>